<comment type="function">
    <text evidence="2 8">Synthesizes alpha-1,4-glucan chains using ADP-glucose.</text>
</comment>
<gene>
    <name evidence="8" type="primary">glgA</name>
    <name evidence="11" type="ORF">ABE541_01860</name>
</gene>
<evidence type="ECO:0000256" key="1">
    <source>
        <dbReference type="ARBA" id="ARBA00001478"/>
    </source>
</evidence>
<dbReference type="InterPro" id="IPR001296">
    <property type="entry name" value="Glyco_trans_1"/>
</dbReference>
<dbReference type="RefSeq" id="WP_346580474.1">
    <property type="nucleotide sequence ID" value="NZ_JBDJLH010000005.1"/>
</dbReference>
<feature type="domain" description="Glycosyl transferase family 1" evidence="9">
    <location>
        <begin position="283"/>
        <end position="435"/>
    </location>
</feature>
<evidence type="ECO:0000256" key="3">
    <source>
        <dbReference type="ARBA" id="ARBA00004964"/>
    </source>
</evidence>
<proteinExistence type="inferred from homology"/>
<comment type="catalytic activity">
    <reaction evidence="1 8">
        <text>[(1-&gt;4)-alpha-D-glucosyl](n) + ADP-alpha-D-glucose = [(1-&gt;4)-alpha-D-glucosyl](n+1) + ADP + H(+)</text>
        <dbReference type="Rhea" id="RHEA:18189"/>
        <dbReference type="Rhea" id="RHEA-COMP:9584"/>
        <dbReference type="Rhea" id="RHEA-COMP:9587"/>
        <dbReference type="ChEBI" id="CHEBI:15378"/>
        <dbReference type="ChEBI" id="CHEBI:15444"/>
        <dbReference type="ChEBI" id="CHEBI:57498"/>
        <dbReference type="ChEBI" id="CHEBI:456216"/>
        <dbReference type="EC" id="2.4.1.21"/>
    </reaction>
</comment>
<dbReference type="EC" id="2.4.1.21" evidence="8"/>
<comment type="caution">
    <text evidence="11">The sequence shown here is derived from an EMBL/GenBank/DDBJ whole genome shotgun (WGS) entry which is preliminary data.</text>
</comment>
<keyword evidence="12" id="KW-1185">Reference proteome</keyword>
<organism evidence="11 12">
    <name type="scientific">Sphingobacterium kitahiroshimense</name>
    <dbReference type="NCBI Taxonomy" id="470446"/>
    <lineage>
        <taxon>Bacteria</taxon>
        <taxon>Pseudomonadati</taxon>
        <taxon>Bacteroidota</taxon>
        <taxon>Sphingobacteriia</taxon>
        <taxon>Sphingobacteriales</taxon>
        <taxon>Sphingobacteriaceae</taxon>
        <taxon>Sphingobacterium</taxon>
    </lineage>
</organism>
<dbReference type="Gene3D" id="3.40.50.2000">
    <property type="entry name" value="Glycogen Phosphorylase B"/>
    <property type="match status" value="2"/>
</dbReference>
<evidence type="ECO:0000259" key="10">
    <source>
        <dbReference type="Pfam" id="PF08323"/>
    </source>
</evidence>
<feature type="domain" description="Starch synthase catalytic" evidence="10">
    <location>
        <begin position="2"/>
        <end position="229"/>
    </location>
</feature>
<evidence type="ECO:0000256" key="8">
    <source>
        <dbReference type="HAMAP-Rule" id="MF_00484"/>
    </source>
</evidence>
<evidence type="ECO:0000256" key="2">
    <source>
        <dbReference type="ARBA" id="ARBA00002764"/>
    </source>
</evidence>
<dbReference type="Pfam" id="PF08323">
    <property type="entry name" value="Glyco_transf_5"/>
    <property type="match status" value="1"/>
</dbReference>
<dbReference type="CDD" id="cd03791">
    <property type="entry name" value="GT5_Glycogen_synthase_DULL1-like"/>
    <property type="match status" value="1"/>
</dbReference>
<sequence length="472" mass="53447">MKVIHLSVECFPVAKVGGLADVLGALPKYQRKLGVDASVVMPWYNRKFTQENKFDHIASGAFYQGSELLHYEILKEADDLLGFPLYLIRIPGKLDREEVYCYPDESEQWLSFQHAFLHWLKADGIQPDLINCHDHHVGLVPFLLKYSYEFQQFSHVKTLFTVHNGQYQGWMNWSKGILLPSFDTWRWGLLDWDGVINPMAAAVKCCDAFSTVSDGYLKELFIEANGLQSLFASESQKGYGIVNGIDTDYWNPQLDTLIDSNYNLNTVEKGKSQNKKSLCDQYKLDPSLPLMSFIGRFAIEKGADLLAEIIDQLLGNIKSKMSIFILGSGDQDIQVALQQVLEKYPKQLAVYFGYNESLAHQVYAATDLLLMPSRVEPCGLNQLYALQYGTIPVVRGIGGLKDTVIDVKDTGGYGIVFPEAHVEDAVQGVIRTLEIVNQADLLSEIRQREMHLDFSWNKSAQKYLDLYTKLLK</sequence>
<protein>
    <recommendedName>
        <fullName evidence="8">Glycogen synthase</fullName>
        <ecNumber evidence="8">2.4.1.21</ecNumber>
    </recommendedName>
    <alternativeName>
        <fullName evidence="8">Starch [bacterial glycogen] synthase</fullName>
    </alternativeName>
</protein>
<accession>A0ABV0BMK0</accession>
<dbReference type="PANTHER" id="PTHR45825">
    <property type="entry name" value="GRANULE-BOUND STARCH SYNTHASE 1, CHLOROPLASTIC/AMYLOPLASTIC"/>
    <property type="match status" value="1"/>
</dbReference>
<dbReference type="GO" id="GO:0016757">
    <property type="term" value="F:glycosyltransferase activity"/>
    <property type="evidence" value="ECO:0007669"/>
    <property type="project" value="UniProtKB-KW"/>
</dbReference>
<evidence type="ECO:0000256" key="5">
    <source>
        <dbReference type="ARBA" id="ARBA00022676"/>
    </source>
</evidence>
<evidence type="ECO:0000313" key="11">
    <source>
        <dbReference type="EMBL" id="MEN5375995.1"/>
    </source>
</evidence>
<dbReference type="Proteomes" id="UP001409291">
    <property type="component" value="Unassembled WGS sequence"/>
</dbReference>
<dbReference type="SUPFAM" id="SSF53756">
    <property type="entry name" value="UDP-Glycosyltransferase/glycogen phosphorylase"/>
    <property type="match status" value="1"/>
</dbReference>
<evidence type="ECO:0000256" key="7">
    <source>
        <dbReference type="ARBA" id="ARBA00023056"/>
    </source>
</evidence>
<comment type="similarity">
    <text evidence="4 8">Belongs to the glycosyltransferase 1 family. Bacterial/plant glycogen synthase subfamily.</text>
</comment>
<feature type="binding site" evidence="8">
    <location>
        <position position="15"/>
    </location>
    <ligand>
        <name>ADP-alpha-D-glucose</name>
        <dbReference type="ChEBI" id="CHEBI:57498"/>
    </ligand>
</feature>
<evidence type="ECO:0000313" key="12">
    <source>
        <dbReference type="Proteomes" id="UP001409291"/>
    </source>
</evidence>
<reference evidence="11 12" key="1">
    <citation type="submission" date="2024-04" db="EMBL/GenBank/DDBJ databases">
        <title>WGS of bacteria from Torrens River.</title>
        <authorList>
            <person name="Wyrsch E.R."/>
            <person name="Drigo B."/>
        </authorList>
    </citation>
    <scope>NUCLEOTIDE SEQUENCE [LARGE SCALE GENOMIC DNA]</scope>
    <source>
        <strain evidence="11 12">TWI391</strain>
    </source>
</reference>
<evidence type="ECO:0000259" key="9">
    <source>
        <dbReference type="Pfam" id="PF00534"/>
    </source>
</evidence>
<dbReference type="HAMAP" id="MF_00484">
    <property type="entry name" value="Glycogen_synth"/>
    <property type="match status" value="1"/>
</dbReference>
<dbReference type="EMBL" id="JBDJNQ010000001">
    <property type="protein sequence ID" value="MEN5375995.1"/>
    <property type="molecule type" value="Genomic_DNA"/>
</dbReference>
<keyword evidence="5 8" id="KW-0328">Glycosyltransferase</keyword>
<dbReference type="InterPro" id="IPR013534">
    <property type="entry name" value="Starch_synth_cat_dom"/>
</dbReference>
<dbReference type="Pfam" id="PF00534">
    <property type="entry name" value="Glycos_transf_1"/>
    <property type="match status" value="1"/>
</dbReference>
<name>A0ABV0BMK0_9SPHI</name>
<evidence type="ECO:0000256" key="4">
    <source>
        <dbReference type="ARBA" id="ARBA00010281"/>
    </source>
</evidence>
<dbReference type="NCBIfam" id="TIGR02095">
    <property type="entry name" value="glgA"/>
    <property type="match status" value="1"/>
</dbReference>
<dbReference type="PANTHER" id="PTHR45825:SF11">
    <property type="entry name" value="ALPHA AMYLASE DOMAIN-CONTAINING PROTEIN"/>
    <property type="match status" value="1"/>
</dbReference>
<dbReference type="InterPro" id="IPR011835">
    <property type="entry name" value="GS/SS"/>
</dbReference>
<keyword evidence="7 8" id="KW-0320">Glycogen biosynthesis</keyword>
<keyword evidence="6 8" id="KW-0808">Transferase</keyword>
<comment type="pathway">
    <text evidence="3 8">Glycan biosynthesis; glycogen biosynthesis.</text>
</comment>
<evidence type="ECO:0000256" key="6">
    <source>
        <dbReference type="ARBA" id="ARBA00022679"/>
    </source>
</evidence>